<gene>
    <name evidence="2" type="ORF">O4H49_02295</name>
</gene>
<feature type="compositionally biased region" description="Polar residues" evidence="1">
    <location>
        <begin position="221"/>
        <end position="232"/>
    </location>
</feature>
<feature type="region of interest" description="Disordered" evidence="1">
    <location>
        <begin position="221"/>
        <end position="242"/>
    </location>
</feature>
<evidence type="ECO:0000313" key="2">
    <source>
        <dbReference type="EMBL" id="MCZ4279590.1"/>
    </source>
</evidence>
<sequence length="467" mass="52722">MATSLQSLQRFATLTRQSELTEVRAAVAAVIKDLKGSVEKTREPAKARRSIADLLGFLNSLNATIHPGRAELAQAISRDIIPLLYKNQPEQTSEVDDYQYLQPEYLLVNYLSSVLGDHLALLRGELEDHPGFRKGKRQDVVQPICVLAPAFVSGLRDLLTSLAVTRLRTKKIETSIYEPLQRDYLRQGRNSAKFFDEQQAEISDEINKHLAWAETIEDNLRQQARKTSSATEAENPDEAVNHDEDMIQELLDKLKLHSEKHDYFLPRVAGFRLIAKLFNLAKPEIAKAIKQLHDATRYSENHTTVVQQLDELVSNFDEYDFDLIALSAHRIGEKTACLSPKALQDACIGSGRTTETMIQARPLVAAELGRLPIHLAKKIREIVGQDHGDLDDIQTLDGLFEHFRSNIHDINKTRFEAELKSCSGIFYGSKVLTPLGKWLESEGAQEGTFFLRMQQVQISLKKKWGLT</sequence>
<proteinExistence type="predicted"/>
<dbReference type="EMBL" id="JAPWGY010000001">
    <property type="protein sequence ID" value="MCZ4279590.1"/>
    <property type="molecule type" value="Genomic_DNA"/>
</dbReference>
<evidence type="ECO:0000313" key="3">
    <source>
        <dbReference type="Proteomes" id="UP001069802"/>
    </source>
</evidence>
<reference evidence="2" key="1">
    <citation type="submission" date="2022-12" db="EMBL/GenBank/DDBJ databases">
        <title>Bacterial isolates from different developmental stages of Nematostella vectensis.</title>
        <authorList>
            <person name="Fraune S."/>
        </authorList>
    </citation>
    <scope>NUCLEOTIDE SEQUENCE</scope>
    <source>
        <strain evidence="2">G21630-S1</strain>
    </source>
</reference>
<evidence type="ECO:0000256" key="1">
    <source>
        <dbReference type="SAM" id="MobiDB-lite"/>
    </source>
</evidence>
<comment type="caution">
    <text evidence="2">The sequence shown here is derived from an EMBL/GenBank/DDBJ whole genome shotgun (WGS) entry which is preliminary data.</text>
</comment>
<name>A0ABT4LES0_9PROT</name>
<dbReference type="Proteomes" id="UP001069802">
    <property type="component" value="Unassembled WGS sequence"/>
</dbReference>
<dbReference type="RefSeq" id="WP_269421790.1">
    <property type="nucleotide sequence ID" value="NZ_JAPWGY010000001.1"/>
</dbReference>
<protein>
    <submittedName>
        <fullName evidence="2">Uncharacterized protein</fullName>
    </submittedName>
</protein>
<keyword evidence="3" id="KW-1185">Reference proteome</keyword>
<organism evidence="2 3">
    <name type="scientific">Kiloniella laminariae</name>
    <dbReference type="NCBI Taxonomy" id="454162"/>
    <lineage>
        <taxon>Bacteria</taxon>
        <taxon>Pseudomonadati</taxon>
        <taxon>Pseudomonadota</taxon>
        <taxon>Alphaproteobacteria</taxon>
        <taxon>Rhodospirillales</taxon>
        <taxon>Kiloniellaceae</taxon>
        <taxon>Kiloniella</taxon>
    </lineage>
</organism>
<accession>A0ABT4LES0</accession>